<dbReference type="Gene3D" id="3.30.40.10">
    <property type="entry name" value="Zinc/RING finger domain, C3HC4 (zinc finger)"/>
    <property type="match status" value="1"/>
</dbReference>
<feature type="domain" description="RING-type" evidence="6">
    <location>
        <begin position="6"/>
        <end position="51"/>
    </location>
</feature>
<dbReference type="GO" id="GO:0061630">
    <property type="term" value="F:ubiquitin protein ligase activity"/>
    <property type="evidence" value="ECO:0007669"/>
    <property type="project" value="TreeGrafter"/>
</dbReference>
<dbReference type="SUPFAM" id="SSF57850">
    <property type="entry name" value="RING/U-box"/>
    <property type="match status" value="1"/>
</dbReference>
<dbReference type="OrthoDB" id="5875349at2759"/>
<evidence type="ECO:0000256" key="1">
    <source>
        <dbReference type="ARBA" id="ARBA00022723"/>
    </source>
</evidence>
<dbReference type="Gene3D" id="3.30.160.60">
    <property type="entry name" value="Classic Zinc Finger"/>
    <property type="match status" value="1"/>
</dbReference>
<dbReference type="PANTHER" id="PTHR25462:SF229">
    <property type="entry name" value="TRANSCRIPTION INTERMEDIARY FACTOR 1-BETA"/>
    <property type="match status" value="1"/>
</dbReference>
<organism evidence="9">
    <name type="scientific">Caenorhabditis brenneri</name>
    <name type="common">Nematode worm</name>
    <dbReference type="NCBI Taxonomy" id="135651"/>
    <lineage>
        <taxon>Eukaryota</taxon>
        <taxon>Metazoa</taxon>
        <taxon>Ecdysozoa</taxon>
        <taxon>Nematoda</taxon>
        <taxon>Chromadorea</taxon>
        <taxon>Rhabditida</taxon>
        <taxon>Rhabditina</taxon>
        <taxon>Rhabditomorpha</taxon>
        <taxon>Rhabditoidea</taxon>
        <taxon>Rhabditidae</taxon>
        <taxon>Peloderinae</taxon>
        <taxon>Caenorhabditis</taxon>
    </lineage>
</organism>
<dbReference type="PROSITE" id="PS50089">
    <property type="entry name" value="ZF_RING_2"/>
    <property type="match status" value="1"/>
</dbReference>
<dbReference type="eggNOG" id="KOG4185">
    <property type="taxonomic scope" value="Eukaryota"/>
</dbReference>
<dbReference type="OMA" id="ICHICYL"/>
<proteinExistence type="predicted"/>
<dbReference type="GO" id="GO:0008270">
    <property type="term" value="F:zinc ion binding"/>
    <property type="evidence" value="ECO:0007669"/>
    <property type="project" value="UniProtKB-KW"/>
</dbReference>
<keyword evidence="2 4" id="KW-0863">Zinc-finger</keyword>
<evidence type="ECO:0000256" key="5">
    <source>
        <dbReference type="SAM" id="MobiDB-lite"/>
    </source>
</evidence>
<dbReference type="CDD" id="cd19773">
    <property type="entry name" value="Bbox2_TRIM23_C-IX_rpt1"/>
    <property type="match status" value="1"/>
</dbReference>
<evidence type="ECO:0008006" key="10">
    <source>
        <dbReference type="Google" id="ProtNLM"/>
    </source>
</evidence>
<dbReference type="InterPro" id="IPR047153">
    <property type="entry name" value="TRIM45/56/19-like"/>
</dbReference>
<dbReference type="AlphaFoldDB" id="G0N3Q9"/>
<dbReference type="SMART" id="SM00184">
    <property type="entry name" value="RING"/>
    <property type="match status" value="1"/>
</dbReference>
<evidence type="ECO:0000313" key="8">
    <source>
        <dbReference type="EMBL" id="EGT51835.1"/>
    </source>
</evidence>
<dbReference type="PROSITE" id="PS00518">
    <property type="entry name" value="ZF_RING_1"/>
    <property type="match status" value="1"/>
</dbReference>
<dbReference type="HOGENOM" id="CLU_788073_0_0_1"/>
<keyword evidence="3" id="KW-0862">Zinc</keyword>
<evidence type="ECO:0000313" key="9">
    <source>
        <dbReference type="Proteomes" id="UP000008068"/>
    </source>
</evidence>
<evidence type="ECO:0000256" key="3">
    <source>
        <dbReference type="ARBA" id="ARBA00022833"/>
    </source>
</evidence>
<feature type="region of interest" description="Disordered" evidence="5">
    <location>
        <begin position="81"/>
        <end position="100"/>
    </location>
</feature>
<dbReference type="PROSITE" id="PS50119">
    <property type="entry name" value="ZF_BBOX"/>
    <property type="match status" value="1"/>
</dbReference>
<dbReference type="PANTHER" id="PTHR25462">
    <property type="entry name" value="BONUS, ISOFORM C-RELATED"/>
    <property type="match status" value="1"/>
</dbReference>
<feature type="domain" description="B box-type" evidence="7">
    <location>
        <begin position="108"/>
        <end position="149"/>
    </location>
</feature>
<accession>G0N3Q9</accession>
<evidence type="ECO:0000259" key="6">
    <source>
        <dbReference type="PROSITE" id="PS50089"/>
    </source>
</evidence>
<dbReference type="EMBL" id="GL379835">
    <property type="protein sequence ID" value="EGT51835.1"/>
    <property type="molecule type" value="Genomic_DNA"/>
</dbReference>
<evidence type="ECO:0000256" key="2">
    <source>
        <dbReference type="ARBA" id="ARBA00022771"/>
    </source>
</evidence>
<protein>
    <recommendedName>
        <fullName evidence="10">RING-type domain-containing protein</fullName>
    </recommendedName>
</protein>
<evidence type="ECO:0000259" key="7">
    <source>
        <dbReference type="PROSITE" id="PS50119"/>
    </source>
</evidence>
<dbReference type="Pfam" id="PF13445">
    <property type="entry name" value="zf-RING_UBOX"/>
    <property type="match status" value="1"/>
</dbReference>
<dbReference type="InterPro" id="IPR027370">
    <property type="entry name" value="Znf-RING_euk"/>
</dbReference>
<keyword evidence="1" id="KW-0479">Metal-binding</keyword>
<sequence length="352" mass="40535">MASLECKVCFEEYSEADGHIPRMLSCGHTICEDCAEKLLDDQWMIRCPLDRKMTCVSSGDVRDLSKNYTVLEVLEERSSSGGASFMTTSNQDEKEEENNDDEYFQAPCNENELHNSDYFCDKCEVFLCESCFNLVHAPKVLSGHTKTDISEMPLRTSVCAKHPFNSDSDCKEEDAEICHICYLEKNMPENYKNIISVMPSYRNQIIKAIKHTEKNTLVSLIVELVKINLNTLDGPSPGYQRLVQKIKDEIYAKETEALQTFEDSVDRLARENREEFLKTFPRFTSGMTFEKVVEHALKTDVFSINTELLEKTLRDYEGYVEEVKSKNRRPLDKMRLQLTPQMDLVVGQEDNE</sequence>
<dbReference type="InterPro" id="IPR001841">
    <property type="entry name" value="Znf_RING"/>
</dbReference>
<dbReference type="GO" id="GO:0006513">
    <property type="term" value="P:protein monoubiquitination"/>
    <property type="evidence" value="ECO:0007669"/>
    <property type="project" value="TreeGrafter"/>
</dbReference>
<gene>
    <name evidence="8" type="ORF">CAEBREN_24285</name>
</gene>
<dbReference type="InParanoid" id="G0N3Q9"/>
<evidence type="ECO:0000256" key="4">
    <source>
        <dbReference type="PROSITE-ProRule" id="PRU00024"/>
    </source>
</evidence>
<dbReference type="Proteomes" id="UP000008068">
    <property type="component" value="Unassembled WGS sequence"/>
</dbReference>
<dbReference type="InterPro" id="IPR017907">
    <property type="entry name" value="Znf_RING_CS"/>
</dbReference>
<keyword evidence="9" id="KW-1185">Reference proteome</keyword>
<dbReference type="InterPro" id="IPR013083">
    <property type="entry name" value="Znf_RING/FYVE/PHD"/>
</dbReference>
<dbReference type="InterPro" id="IPR000315">
    <property type="entry name" value="Znf_B-box"/>
</dbReference>
<reference evidence="9" key="1">
    <citation type="submission" date="2011-07" db="EMBL/GenBank/DDBJ databases">
        <authorList>
            <consortium name="Caenorhabditis brenneri Sequencing and Analysis Consortium"/>
            <person name="Wilson R.K."/>
        </authorList>
    </citation>
    <scope>NUCLEOTIDE SEQUENCE [LARGE SCALE GENOMIC DNA]</scope>
    <source>
        <strain evidence="9">PB2801</strain>
    </source>
</reference>
<name>G0N3Q9_CAEBE</name>
<dbReference type="STRING" id="135651.G0N3Q9"/>